<dbReference type="EMBL" id="CM000880">
    <property type="protein sequence ID" value="PNT75297.1"/>
    <property type="molecule type" value="Genomic_DNA"/>
</dbReference>
<dbReference type="ExpressionAtlas" id="A0A2K2DLY2">
    <property type="expression patterns" value="baseline"/>
</dbReference>
<proteinExistence type="predicted"/>
<accession>A0A2K2DLY2</accession>
<organism evidence="1">
    <name type="scientific">Brachypodium distachyon</name>
    <name type="common">Purple false brome</name>
    <name type="synonym">Trachynia distachya</name>
    <dbReference type="NCBI Taxonomy" id="15368"/>
    <lineage>
        <taxon>Eukaryota</taxon>
        <taxon>Viridiplantae</taxon>
        <taxon>Streptophyta</taxon>
        <taxon>Embryophyta</taxon>
        <taxon>Tracheophyta</taxon>
        <taxon>Spermatophyta</taxon>
        <taxon>Magnoliopsida</taxon>
        <taxon>Liliopsida</taxon>
        <taxon>Poales</taxon>
        <taxon>Poaceae</taxon>
        <taxon>BOP clade</taxon>
        <taxon>Pooideae</taxon>
        <taxon>Stipodae</taxon>
        <taxon>Brachypodieae</taxon>
        <taxon>Brachypodium</taxon>
    </lineage>
</organism>
<dbReference type="Gramene" id="PNT75297">
    <property type="protein sequence ID" value="PNT75297"/>
    <property type="gene ID" value="BRADI_1g29650v3"/>
</dbReference>
<dbReference type="PANTHER" id="PTHR36766:SF70">
    <property type="entry name" value="DISEASE RESISTANCE PROTEIN RGA4"/>
    <property type="match status" value="1"/>
</dbReference>
<dbReference type="SUPFAM" id="SSF52058">
    <property type="entry name" value="L domain-like"/>
    <property type="match status" value="1"/>
</dbReference>
<dbReference type="FunCoup" id="A0A2K2DLY2">
    <property type="interactions" value="324"/>
</dbReference>
<dbReference type="InParanoid" id="A0A2K2DLY2"/>
<dbReference type="PANTHER" id="PTHR36766">
    <property type="entry name" value="PLANT BROAD-SPECTRUM MILDEW RESISTANCE PROTEIN RPW8"/>
    <property type="match status" value="1"/>
</dbReference>
<reference evidence="1 2" key="1">
    <citation type="journal article" date="2010" name="Nature">
        <title>Genome sequencing and analysis of the model grass Brachypodium distachyon.</title>
        <authorList>
            <consortium name="International Brachypodium Initiative"/>
        </authorList>
    </citation>
    <scope>NUCLEOTIDE SEQUENCE [LARGE SCALE GENOMIC DNA]</scope>
    <source>
        <strain evidence="1 2">Bd21</strain>
    </source>
</reference>
<reference evidence="1" key="2">
    <citation type="submission" date="2017-06" db="EMBL/GenBank/DDBJ databases">
        <title>WGS assembly of Brachypodium distachyon.</title>
        <authorList>
            <consortium name="The International Brachypodium Initiative"/>
            <person name="Lucas S."/>
            <person name="Harmon-Smith M."/>
            <person name="Lail K."/>
            <person name="Tice H."/>
            <person name="Grimwood J."/>
            <person name="Bruce D."/>
            <person name="Barry K."/>
            <person name="Shu S."/>
            <person name="Lindquist E."/>
            <person name="Wang M."/>
            <person name="Pitluck S."/>
            <person name="Vogel J.P."/>
            <person name="Garvin D.F."/>
            <person name="Mockler T.C."/>
            <person name="Schmutz J."/>
            <person name="Rokhsar D."/>
            <person name="Bevan M.W."/>
        </authorList>
    </citation>
    <scope>NUCLEOTIDE SEQUENCE</scope>
    <source>
        <strain evidence="1">Bd21</strain>
    </source>
</reference>
<dbReference type="EnsemblPlants" id="PNT75297">
    <property type="protein sequence ID" value="PNT75297"/>
    <property type="gene ID" value="BRADI_1g29650v3"/>
</dbReference>
<dbReference type="InterPro" id="IPR032675">
    <property type="entry name" value="LRR_dom_sf"/>
</dbReference>
<evidence type="ECO:0000313" key="2">
    <source>
        <dbReference type="EnsemblPlants" id="PNT75297"/>
    </source>
</evidence>
<gene>
    <name evidence="1" type="ORF">BRADI_1g29650v3</name>
</gene>
<keyword evidence="3" id="KW-1185">Reference proteome</keyword>
<evidence type="ECO:0000313" key="1">
    <source>
        <dbReference type="EMBL" id="PNT75297.1"/>
    </source>
</evidence>
<dbReference type="Proteomes" id="UP000008810">
    <property type="component" value="Chromosome 1"/>
</dbReference>
<dbReference type="AlphaFoldDB" id="A0A2K2DLY2"/>
<dbReference type="OrthoDB" id="692217at2759"/>
<evidence type="ECO:0000313" key="3">
    <source>
        <dbReference type="Proteomes" id="UP000008810"/>
    </source>
</evidence>
<reference evidence="2" key="3">
    <citation type="submission" date="2018-08" db="UniProtKB">
        <authorList>
            <consortium name="EnsemblPlants"/>
        </authorList>
    </citation>
    <scope>IDENTIFICATION</scope>
    <source>
        <strain evidence="2">cv. Bd21</strain>
    </source>
</reference>
<name>A0A2K2DLY2_BRADI</name>
<dbReference type="Gene3D" id="3.80.10.10">
    <property type="entry name" value="Ribonuclease Inhibitor"/>
    <property type="match status" value="1"/>
</dbReference>
<protein>
    <recommendedName>
        <fullName evidence="4">NB-ARC domain-containing protein</fullName>
    </recommendedName>
</protein>
<evidence type="ECO:0008006" key="4">
    <source>
        <dbReference type="Google" id="ProtNLM"/>
    </source>
</evidence>
<sequence>MAKLKSKINIGDWHGSSSLPEYISRLVNLRHFIAKNELHSNVPEVDCENLTADGFNPLIAAVNLKELAVYNTGENGPRSVAADLLSELVVASSTKLLLPAAGCFQLESLFVDCISAMLAAPVCSLFSTTLRELYFSCDQRVESFTEEEEDALQLLTSLQTLYLWTCPGLPSLPQGLHSFSSLTELNVVGCPEIRSLPKGGLPNSLRKLRLFDFPEIRSLPKEYLPTSLRELSVFNCSPDLHEQAKELQGTKPDLHVYC</sequence>